<dbReference type="SUPFAM" id="SSF51735">
    <property type="entry name" value="NAD(P)-binding Rossmann-fold domains"/>
    <property type="match status" value="1"/>
</dbReference>
<dbReference type="GO" id="GO:0051287">
    <property type="term" value="F:NAD binding"/>
    <property type="evidence" value="ECO:0007669"/>
    <property type="project" value="InterPro"/>
</dbReference>
<keyword evidence="8" id="KW-1185">Reference proteome</keyword>
<proteinExistence type="predicted"/>
<evidence type="ECO:0000256" key="4">
    <source>
        <dbReference type="SAM" id="MobiDB-lite"/>
    </source>
</evidence>
<dbReference type="InterPro" id="IPR008927">
    <property type="entry name" value="6-PGluconate_DH-like_C_sf"/>
</dbReference>
<evidence type="ECO:0000313" key="7">
    <source>
        <dbReference type="EMBL" id="UUX52272.1"/>
    </source>
</evidence>
<dbReference type="InterPro" id="IPR036291">
    <property type="entry name" value="NAD(P)-bd_dom_sf"/>
</dbReference>
<dbReference type="Pfam" id="PF14833">
    <property type="entry name" value="NAD_binding_11"/>
    <property type="match status" value="1"/>
</dbReference>
<evidence type="ECO:0000313" key="8">
    <source>
        <dbReference type="Proteomes" id="UP001060336"/>
    </source>
</evidence>
<keyword evidence="2" id="KW-0520">NAD</keyword>
<dbReference type="Gene3D" id="1.10.1040.10">
    <property type="entry name" value="N-(1-d-carboxylethyl)-l-norvaline Dehydrogenase, domain 2"/>
    <property type="match status" value="1"/>
</dbReference>
<dbReference type="InterPro" id="IPR013328">
    <property type="entry name" value="6PGD_dom2"/>
</dbReference>
<organism evidence="7 8">
    <name type="scientific">Nisaea acidiphila</name>
    <dbReference type="NCBI Taxonomy" id="1862145"/>
    <lineage>
        <taxon>Bacteria</taxon>
        <taxon>Pseudomonadati</taxon>
        <taxon>Pseudomonadota</taxon>
        <taxon>Alphaproteobacteria</taxon>
        <taxon>Rhodospirillales</taxon>
        <taxon>Thalassobaculaceae</taxon>
        <taxon>Nisaea</taxon>
    </lineage>
</organism>
<evidence type="ECO:0000256" key="2">
    <source>
        <dbReference type="ARBA" id="ARBA00023027"/>
    </source>
</evidence>
<dbReference type="InterPro" id="IPR029154">
    <property type="entry name" value="HIBADH-like_NADP-bd"/>
</dbReference>
<dbReference type="SUPFAM" id="SSF48179">
    <property type="entry name" value="6-phosphogluconate dehydrogenase C-terminal domain-like"/>
    <property type="match status" value="1"/>
</dbReference>
<name>A0A9J7AYC5_9PROT</name>
<evidence type="ECO:0000259" key="6">
    <source>
        <dbReference type="Pfam" id="PF14833"/>
    </source>
</evidence>
<feature type="domain" description="3-hydroxyisobutyrate dehydrogenase-like NAD-binding" evidence="6">
    <location>
        <begin position="191"/>
        <end position="311"/>
    </location>
</feature>
<protein>
    <submittedName>
        <fullName evidence="7">NAD(P)-dependent oxidoreductase</fullName>
    </submittedName>
</protein>
<dbReference type="InterPro" id="IPR015815">
    <property type="entry name" value="HIBADH-related"/>
</dbReference>
<dbReference type="KEGG" id="naci:NUH88_19295"/>
<dbReference type="GO" id="GO:0016616">
    <property type="term" value="F:oxidoreductase activity, acting on the CH-OH group of donors, NAD or NADP as acceptor"/>
    <property type="evidence" value="ECO:0007669"/>
    <property type="project" value="TreeGrafter"/>
</dbReference>
<evidence type="ECO:0000256" key="1">
    <source>
        <dbReference type="ARBA" id="ARBA00023002"/>
    </source>
</evidence>
<sequence>MPDRHRSPPRLGHGAPLISRKTRNEGETMADQIGIVGLGNAGLAVATALSNHGPVAGFDMSPERRKLAGEAGIRVEETLAGLGTPYCSAILLSLPKPEASLNVVEEVCGWNERPGLIVETSTVTPDTAKRSAAFCAAEGIAYVDAAIAGGVASMAAGEITFFLGGDENSKAAAKPLLNRIAAQIFDLGPVGAGMGTKVVNNGVMHAVMIVLIEAFAMARKLDVPSETLIQILNREEGLLRPLLHRVGERMRDGDYSAGMSVSNARKDSVLALETAQQLGVPLFATLASHTPYEIAESKGMGSQDYAALARLWEDWCEIDFNH</sequence>
<dbReference type="RefSeq" id="WP_257772266.1">
    <property type="nucleotide sequence ID" value="NZ_CP102480.1"/>
</dbReference>
<keyword evidence="1" id="KW-0560">Oxidoreductase</keyword>
<evidence type="ECO:0000259" key="5">
    <source>
        <dbReference type="Pfam" id="PF03446"/>
    </source>
</evidence>
<dbReference type="EMBL" id="CP102480">
    <property type="protein sequence ID" value="UUX52272.1"/>
    <property type="molecule type" value="Genomic_DNA"/>
</dbReference>
<dbReference type="PANTHER" id="PTHR22981">
    <property type="entry name" value="3-HYDROXYISOBUTYRATE DEHYDROGENASE-RELATED"/>
    <property type="match status" value="1"/>
</dbReference>
<dbReference type="PANTHER" id="PTHR22981:SF7">
    <property type="entry name" value="3-HYDROXYISOBUTYRATE DEHYDROGENASE, MITOCHONDRIAL"/>
    <property type="match status" value="1"/>
</dbReference>
<dbReference type="Gene3D" id="3.40.50.720">
    <property type="entry name" value="NAD(P)-binding Rossmann-like Domain"/>
    <property type="match status" value="1"/>
</dbReference>
<feature type="active site" evidence="3">
    <location>
        <position position="197"/>
    </location>
</feature>
<dbReference type="PIRSF" id="PIRSF000103">
    <property type="entry name" value="HIBADH"/>
    <property type="match status" value="1"/>
</dbReference>
<reference evidence="7" key="1">
    <citation type="submission" date="2022-08" db="EMBL/GenBank/DDBJ databases">
        <title>Nisaea acidiphila sp. nov., isolated from a marine algal debris and emended description of the genus Nisaea Urios et al. 2008.</title>
        <authorList>
            <person name="Kwon K."/>
        </authorList>
    </citation>
    <scope>NUCLEOTIDE SEQUENCE</scope>
    <source>
        <strain evidence="7">MEBiC11861</strain>
    </source>
</reference>
<feature type="domain" description="6-phosphogluconate dehydrogenase NADP-binding" evidence="5">
    <location>
        <begin position="32"/>
        <end position="185"/>
    </location>
</feature>
<gene>
    <name evidence="7" type="ORF">NUH88_19295</name>
</gene>
<dbReference type="AlphaFoldDB" id="A0A9J7AYC5"/>
<evidence type="ECO:0000256" key="3">
    <source>
        <dbReference type="PIRSR" id="PIRSR000103-1"/>
    </source>
</evidence>
<accession>A0A9J7AYC5</accession>
<dbReference type="InterPro" id="IPR006115">
    <property type="entry name" value="6PGDH_NADP-bd"/>
</dbReference>
<dbReference type="Pfam" id="PF03446">
    <property type="entry name" value="NAD_binding_2"/>
    <property type="match status" value="1"/>
</dbReference>
<feature type="region of interest" description="Disordered" evidence="4">
    <location>
        <begin position="1"/>
        <end position="25"/>
    </location>
</feature>
<dbReference type="GO" id="GO:0050661">
    <property type="term" value="F:NADP binding"/>
    <property type="evidence" value="ECO:0007669"/>
    <property type="project" value="InterPro"/>
</dbReference>
<dbReference type="Proteomes" id="UP001060336">
    <property type="component" value="Chromosome"/>
</dbReference>